<dbReference type="PROSITE" id="PS00211">
    <property type="entry name" value="ABC_TRANSPORTER_1"/>
    <property type="match status" value="1"/>
</dbReference>
<feature type="transmembrane region" description="Helical" evidence="15">
    <location>
        <begin position="289"/>
        <end position="310"/>
    </location>
</feature>
<dbReference type="Gene3D" id="3.90.1410.10">
    <property type="entry name" value="set domain protein methyltransferase, domain 1"/>
    <property type="match status" value="1"/>
</dbReference>
<organism evidence="16 17">
    <name type="scientific">Anopheles albimanus</name>
    <name type="common">New world malaria mosquito</name>
    <dbReference type="NCBI Taxonomy" id="7167"/>
    <lineage>
        <taxon>Eukaryota</taxon>
        <taxon>Metazoa</taxon>
        <taxon>Ecdysozoa</taxon>
        <taxon>Arthropoda</taxon>
        <taxon>Hexapoda</taxon>
        <taxon>Insecta</taxon>
        <taxon>Pterygota</taxon>
        <taxon>Neoptera</taxon>
        <taxon>Endopterygota</taxon>
        <taxon>Diptera</taxon>
        <taxon>Nematocera</taxon>
        <taxon>Culicoidea</taxon>
        <taxon>Culicidae</taxon>
        <taxon>Anophelinae</taxon>
        <taxon>Anopheles</taxon>
    </lineage>
</organism>
<evidence type="ECO:0000256" key="7">
    <source>
        <dbReference type="ARBA" id="ARBA00022989"/>
    </source>
</evidence>
<dbReference type="Pfam" id="PF22777">
    <property type="entry name" value="VKGC_lumenal_dom"/>
    <property type="match status" value="1"/>
</dbReference>
<dbReference type="PROSITE" id="PS50929">
    <property type="entry name" value="ABC_TM1F"/>
    <property type="match status" value="1"/>
</dbReference>
<comment type="subcellular location">
    <subcellularLocation>
        <location evidence="1">Endomembrane system</location>
        <topology evidence="1">Multi-pass membrane protein</topology>
    </subcellularLocation>
    <subcellularLocation>
        <location evidence="2">Mitochondrion inner membrane</location>
        <topology evidence="2">Multi-pass membrane protein</topology>
    </subcellularLocation>
</comment>
<dbReference type="CDD" id="cd19177">
    <property type="entry name" value="SET_SETD4"/>
    <property type="match status" value="1"/>
</dbReference>
<feature type="transmembrane region" description="Helical" evidence="15">
    <location>
        <begin position="1604"/>
        <end position="1622"/>
    </location>
</feature>
<reference evidence="16 17" key="1">
    <citation type="journal article" date="2017" name="G3 (Bethesda)">
        <title>The Physical Genome Mapping of Anopheles albimanus Corrected Scaffold Misassemblies and Identified Interarm Rearrangements in Genus Anopheles.</title>
        <authorList>
            <person name="Artemov G.N."/>
            <person name="Peery A.N."/>
            <person name="Jiang X."/>
            <person name="Tu Z."/>
            <person name="Stegniy V.N."/>
            <person name="Sharakhova M.V."/>
            <person name="Sharakhov I.V."/>
        </authorList>
    </citation>
    <scope>NUCLEOTIDE SEQUENCE [LARGE SCALE GENOMIC DNA]</scope>
    <source>
        <strain evidence="16 17">ALBI9_A</strain>
    </source>
</reference>
<dbReference type="GO" id="GO:0016279">
    <property type="term" value="F:protein-lysine N-methyltransferase activity"/>
    <property type="evidence" value="ECO:0007669"/>
    <property type="project" value="InterPro"/>
</dbReference>
<dbReference type="GO" id="GO:0008488">
    <property type="term" value="F:gamma-glutamyl carboxylase activity"/>
    <property type="evidence" value="ECO:0007669"/>
    <property type="project" value="InterPro"/>
</dbReference>
<feature type="transmembrane region" description="Helical" evidence="15">
    <location>
        <begin position="1448"/>
        <end position="1473"/>
    </location>
</feature>
<dbReference type="InterPro" id="IPR036640">
    <property type="entry name" value="ABC1_TM_sf"/>
</dbReference>
<evidence type="ECO:0000256" key="2">
    <source>
        <dbReference type="ARBA" id="ARBA00004448"/>
    </source>
</evidence>
<evidence type="ECO:0000256" key="3">
    <source>
        <dbReference type="ARBA" id="ARBA00022448"/>
    </source>
</evidence>
<evidence type="ECO:0000313" key="16">
    <source>
        <dbReference type="EnsemblMetazoa" id="AALB004147-PA"/>
    </source>
</evidence>
<dbReference type="Pfam" id="PF05090">
    <property type="entry name" value="HTTM"/>
    <property type="match status" value="1"/>
</dbReference>
<dbReference type="InterPro" id="IPR011527">
    <property type="entry name" value="ABC1_TM_dom"/>
</dbReference>
<dbReference type="InterPro" id="IPR027417">
    <property type="entry name" value="P-loop_NTPase"/>
</dbReference>
<dbReference type="CDD" id="cd18582">
    <property type="entry name" value="ABC_6TM_ATM1_ABCB7"/>
    <property type="match status" value="1"/>
</dbReference>
<feature type="region of interest" description="Disordered" evidence="14">
    <location>
        <begin position="34"/>
        <end position="60"/>
    </location>
</feature>
<keyword evidence="3" id="KW-0813">Transport</keyword>
<dbReference type="VEuPathDB" id="VectorBase:AALB20_031730"/>
<dbReference type="InterPro" id="IPR053934">
    <property type="entry name" value="HTTM_dom"/>
</dbReference>
<protein>
    <recommendedName>
        <fullName evidence="11">Iron-sulfur clusters transporter ABCB7, mitochondrial</fullName>
    </recommendedName>
    <alternativeName>
        <fullName evidence="12">ATP-binding cassette sub-family B member 7, mitochondrial</fullName>
    </alternativeName>
</protein>
<dbReference type="PANTHER" id="PTHR12639">
    <property type="entry name" value="VITAMIN K-DEPENDENT GAMMA-CARBOXYLASE"/>
    <property type="match status" value="1"/>
</dbReference>
<dbReference type="PROSITE" id="PS50280">
    <property type="entry name" value="SET"/>
    <property type="match status" value="1"/>
</dbReference>
<keyword evidence="6" id="KW-0067">ATP-binding</keyword>
<dbReference type="GO" id="GO:0140359">
    <property type="term" value="F:ABC-type transporter activity"/>
    <property type="evidence" value="ECO:0007669"/>
    <property type="project" value="InterPro"/>
</dbReference>
<feature type="transmembrane region" description="Helical" evidence="15">
    <location>
        <begin position="193"/>
        <end position="211"/>
    </location>
</feature>
<dbReference type="InterPro" id="IPR011020">
    <property type="entry name" value="HTTM-like"/>
</dbReference>
<evidence type="ECO:0000313" key="17">
    <source>
        <dbReference type="Proteomes" id="UP000069272"/>
    </source>
</evidence>
<evidence type="ECO:0000256" key="10">
    <source>
        <dbReference type="ARBA" id="ARBA00023239"/>
    </source>
</evidence>
<feature type="transmembrane region" description="Helical" evidence="15">
    <location>
        <begin position="1374"/>
        <end position="1394"/>
    </location>
</feature>
<feature type="transmembrane region" description="Helical" evidence="15">
    <location>
        <begin position="1479"/>
        <end position="1500"/>
    </location>
</feature>
<dbReference type="SMART" id="SM00752">
    <property type="entry name" value="HTTM"/>
    <property type="match status" value="1"/>
</dbReference>
<dbReference type="Gene3D" id="3.40.50.300">
    <property type="entry name" value="P-loop containing nucleotide triphosphate hydrolases"/>
    <property type="match status" value="1"/>
</dbReference>
<dbReference type="InterPro" id="IPR053935">
    <property type="entry name" value="VKGC_lumenal_dom"/>
</dbReference>
<evidence type="ECO:0000256" key="15">
    <source>
        <dbReference type="SAM" id="Phobius"/>
    </source>
</evidence>
<dbReference type="STRING" id="7167.A0A182FCB3"/>
<dbReference type="InterPro" id="IPR001214">
    <property type="entry name" value="SET_dom"/>
</dbReference>
<feature type="transmembrane region" description="Helical" evidence="15">
    <location>
        <begin position="263"/>
        <end position="282"/>
    </location>
</feature>
<dbReference type="PROSITE" id="PS50893">
    <property type="entry name" value="ABC_TRANSPORTER_2"/>
    <property type="match status" value="1"/>
</dbReference>
<dbReference type="InterPro" id="IPR007782">
    <property type="entry name" value="VKG_COase"/>
</dbReference>
<sequence length="1909" mass="216059">MPCSAFRIEGSSVRIPSQKVRQVVLPHTTYTVMTTGSAKNPASKPSDAIRSRKPSADEPTVSGKWMTVDRILHTLTGHDRRCVGSFDGFVHRCMYRPVDGAALAVARILFGLAMLIDIPEERGGGDLDLRWGEPRDCRFPLIHSMEPPALPRMGLIYGLMWLGAAGIMLGYRYRVSACVFTVTYWYVFLLDKSAWNNHSYLYGLLGMLFLFTEANRCWSLDAWREPYPDATVPFWNYFILKFQFFVLYFIAGLKKLCHEWLSGYAMTNLSYHWVFAPFRVVLGAKLTDLLIVHWFGCLFDTSIVFFLIYGPTRRVATVFASMFHLMNSRLFHIGMFPWVCLTQLPLYYSVSWPRRIMLPTMLSHNPGKPVAERELVEPVVDGIAALSNGKMNHQRRRRRWTMAAMLVYCSVQLFLPYSHFLTQGYNNWTNGLYGYSWDMMVHAWDTIMIGIRVEDHGNAPGTPVLYVEPYAFTDNDRWTKHADMAVQFARCLERNIHRERQAKPNISIYFDIWCSMNGRFQQRIFHPHEDILHAPWSPFQPVTWVLPLLNEFNGLRDTVMRRITETVLSWSNYTDVLFIADFPGLTLHNYVASELYNVTLTVLNGTVRFVMAIDDELDGAVADPPVLLGPGGSIPVLSGHFHAIETLGEEPSCFMYTFVNRTKELAGLKGAPVKDERNAPMLPLREEFLHRWENFARFVQHVGNSVLFELYGVPMPRRLKELVVDGGDSYRKLHSRSIGAMVPDNRMTPKGSEKNKKRTSNTRECLDHIDLLRWLKALGWANETQLRIAAFPETGKGLFSRKTIAAGDRLISLPFEALLGGTTIEQDESFRAMFDPDFLEERDRATEEKVSFQALLAFYLCVQEHNGNPTLAPYLKSLPGGFSNPYFCAKQELGYLPEVLLTAMVKQNQQIKSEFENLINALLPQWRNVIELERFKWAHFVVNTRSVYIDPEIVRMINSFLPNGGGSLFDGLLADAPSMALAPFLDFFNHQSGTKTVSKLSLTVAEIRGRLAKGKPLDLFYDLFIERAFERGTQIYISYGTHNNTSLLLEYGFFLPNNPNDFVELTLEDVNAFIRYDPELRCLRLPREKYRFLSDHRLNEQLFFVEDDLLSHNLTVCLTILFVEQNIHNMRTIAFGSTPPLAPIRSIVHRLLDYLRRNYSTPKPQATENALRDIFQKKKKETNDGVRFESRGLPPPSEHRAKEEEGSFTSRVLIESATNRWQQRHGQQERYYHRYDHTTKNLHRGTLLGGSQTIVNMGRVPPNHQPLLQAPTTINSNIKATSPIRHCFHVGHHPASGESIGTYDGPEVTATDMIRAMATYIWPKDDAMVRKRVLLSLSLLGGAKVLNVCVPFLFKMGIDNLNVLSMDTVPEAASALTISVLLGYGIARAGAAGFNELRNAVFARVAQHSIRKIATNVFLHLHNLDLQFHLSKQTGALSKTIDRGSRGINFVLTAMVFNVVPTIFELALVSSILGAKCGLAYAALSMGCVGVYSAYTLAVTQWRTKFRIYMNQAENEAGNKAVDSLINYETVKYFNNEQYEANRYDKVLQKYEAASLKTSTSLALLNFGQNAIFSVALSAIMVMAANEIARGNMTVGDLVMVNGLLFQLSIPLGFLGSVYREVRQALLDMRTMFTLMGVESAIQNRANAPPLDVRRETASIEFRNVGFRYAQSNDIFKDLSFTIPAGAKVAIVGGSGSGKSSMVRLLYRFFEPTTGEILINGQNIREVDLQSLRRAIAVVPQDSVLFHDTIRHNIHYGDLTRTQAELEEAARMADLHESILQWPKQYDTQVGERGLKLSGGEKQRVAIARAILKNSPILVFDEATSSLDSITEQNILQALARATDNRTSICIAHRLSTVMDADEILVLENGRIGQRGTHDQLLRSGGLYTKLWDTQNRQYNAGTTQDNKH</sequence>
<dbReference type="InterPro" id="IPR046341">
    <property type="entry name" value="SET_dom_sf"/>
</dbReference>
<dbReference type="GO" id="GO:0012505">
    <property type="term" value="C:endomembrane system"/>
    <property type="evidence" value="ECO:0007669"/>
    <property type="project" value="UniProtKB-SubCell"/>
</dbReference>
<dbReference type="SUPFAM" id="SSF90123">
    <property type="entry name" value="ABC transporter transmembrane region"/>
    <property type="match status" value="1"/>
</dbReference>
<evidence type="ECO:0000256" key="13">
    <source>
        <dbReference type="ARBA" id="ARBA00048046"/>
    </source>
</evidence>
<keyword evidence="10" id="KW-0456">Lyase</keyword>
<dbReference type="GO" id="GO:0016887">
    <property type="term" value="F:ATP hydrolysis activity"/>
    <property type="evidence" value="ECO:0007669"/>
    <property type="project" value="InterPro"/>
</dbReference>
<feature type="transmembrane region" description="Helical" evidence="15">
    <location>
        <begin position="154"/>
        <end position="173"/>
    </location>
</feature>
<evidence type="ECO:0000256" key="11">
    <source>
        <dbReference type="ARBA" id="ARBA00041016"/>
    </source>
</evidence>
<evidence type="ECO:0000256" key="5">
    <source>
        <dbReference type="ARBA" id="ARBA00022741"/>
    </source>
</evidence>
<dbReference type="InterPro" id="IPR003439">
    <property type="entry name" value="ABC_transporter-like_ATP-bd"/>
</dbReference>
<feature type="region of interest" description="Disordered" evidence="14">
    <location>
        <begin position="1183"/>
        <end position="1208"/>
    </location>
</feature>
<evidence type="ECO:0000256" key="1">
    <source>
        <dbReference type="ARBA" id="ARBA00004127"/>
    </source>
</evidence>
<dbReference type="FunFam" id="1.20.1560.10:FF:000004">
    <property type="entry name" value="ATP-binding cassette sub-family B member 7"/>
    <property type="match status" value="1"/>
</dbReference>
<dbReference type="Pfam" id="PF00005">
    <property type="entry name" value="ABC_tran"/>
    <property type="match status" value="1"/>
</dbReference>
<keyword evidence="8 15" id="KW-0472">Membrane</keyword>
<dbReference type="GO" id="GO:0019842">
    <property type="term" value="F:vitamin binding"/>
    <property type="evidence" value="ECO:0007669"/>
    <property type="project" value="TreeGrafter"/>
</dbReference>
<dbReference type="PANTHER" id="PTHR12639:SF6">
    <property type="entry name" value="VITAMIN K-DEPENDENT GAMMA-CARBOXYLASE"/>
    <property type="match status" value="1"/>
</dbReference>
<dbReference type="GO" id="GO:0005524">
    <property type="term" value="F:ATP binding"/>
    <property type="evidence" value="ECO:0007669"/>
    <property type="project" value="UniProtKB-KW"/>
</dbReference>
<keyword evidence="9" id="KW-1015">Disulfide bond</keyword>
<feature type="compositionally biased region" description="Basic and acidic residues" evidence="14">
    <location>
        <begin position="47"/>
        <end position="56"/>
    </location>
</feature>
<dbReference type="InterPro" id="IPR017871">
    <property type="entry name" value="ABC_transporter-like_CS"/>
</dbReference>
<dbReference type="Proteomes" id="UP000069272">
    <property type="component" value="Chromosome 3L"/>
</dbReference>
<feature type="transmembrane region" description="Helical" evidence="15">
    <location>
        <begin position="232"/>
        <end position="251"/>
    </location>
</feature>
<keyword evidence="5" id="KW-0547">Nucleotide-binding</keyword>
<evidence type="ECO:0000256" key="4">
    <source>
        <dbReference type="ARBA" id="ARBA00022692"/>
    </source>
</evidence>
<dbReference type="SUPFAM" id="SSF82199">
    <property type="entry name" value="SET domain"/>
    <property type="match status" value="1"/>
</dbReference>
<evidence type="ECO:0000256" key="8">
    <source>
        <dbReference type="ARBA" id="ARBA00023136"/>
    </source>
</evidence>
<feature type="transmembrane region" description="Helical" evidence="15">
    <location>
        <begin position="1562"/>
        <end position="1584"/>
    </location>
</feature>
<dbReference type="Pfam" id="PF00664">
    <property type="entry name" value="ABC_membrane"/>
    <property type="match status" value="1"/>
</dbReference>
<dbReference type="FunFam" id="3.40.50.300:FF:000186">
    <property type="entry name" value="ATP-binding cassette sub-family B member 7, mitochondrial"/>
    <property type="match status" value="1"/>
</dbReference>
<accession>A0A182FCB3</accession>
<dbReference type="Gene3D" id="1.20.1560.10">
    <property type="entry name" value="ABC transporter type 1, transmembrane domain"/>
    <property type="match status" value="1"/>
</dbReference>
<keyword evidence="4 15" id="KW-0812">Transmembrane</keyword>
<keyword evidence="7 15" id="KW-1133">Transmembrane helix</keyword>
<dbReference type="VEuPathDB" id="VectorBase:AALB004147"/>
<dbReference type="SMART" id="SM00382">
    <property type="entry name" value="AAA"/>
    <property type="match status" value="1"/>
</dbReference>
<keyword evidence="17" id="KW-1185">Reference proteome</keyword>
<feature type="transmembrane region" description="Helical" evidence="15">
    <location>
        <begin position="330"/>
        <end position="348"/>
    </location>
</feature>
<dbReference type="EnsemblMetazoa" id="AALB004147-RA">
    <property type="protein sequence ID" value="AALB004147-PA"/>
    <property type="gene ID" value="AALB004147"/>
</dbReference>
<dbReference type="InterPro" id="IPR044429">
    <property type="entry name" value="SETD4_SET"/>
</dbReference>
<dbReference type="InterPro" id="IPR003593">
    <property type="entry name" value="AAA+_ATPase"/>
</dbReference>
<name>A0A182FCB3_ANOAL</name>
<dbReference type="VEuPathDB" id="VectorBase:AALB20_029145"/>
<dbReference type="GO" id="GO:0005743">
    <property type="term" value="C:mitochondrial inner membrane"/>
    <property type="evidence" value="ECO:0007669"/>
    <property type="project" value="UniProtKB-SubCell"/>
</dbReference>
<reference evidence="16" key="2">
    <citation type="submission" date="2022-08" db="UniProtKB">
        <authorList>
            <consortium name="EnsemblMetazoa"/>
        </authorList>
    </citation>
    <scope>IDENTIFICATION</scope>
    <source>
        <strain evidence="16">STECLA/ALBI9_A</strain>
    </source>
</reference>
<proteinExistence type="predicted"/>
<evidence type="ECO:0000256" key="12">
    <source>
        <dbReference type="ARBA" id="ARBA00042945"/>
    </source>
</evidence>
<evidence type="ECO:0000256" key="6">
    <source>
        <dbReference type="ARBA" id="ARBA00022840"/>
    </source>
</evidence>
<evidence type="ECO:0000256" key="14">
    <source>
        <dbReference type="SAM" id="MobiDB-lite"/>
    </source>
</evidence>
<evidence type="ECO:0000256" key="9">
    <source>
        <dbReference type="ARBA" id="ARBA00023157"/>
    </source>
</evidence>
<dbReference type="SUPFAM" id="SSF52540">
    <property type="entry name" value="P-loop containing nucleoside triphosphate hydrolases"/>
    <property type="match status" value="1"/>
</dbReference>
<comment type="catalytic activity">
    <reaction evidence="13">
        <text>(glutathione)4[2Fe(III)-2S] cluster(in) + ATP + H2O = (glutathione)4[2Fe(III)-2S] cluster(out) + ADP + phosphate + H(+)</text>
        <dbReference type="Rhea" id="RHEA:67028"/>
        <dbReference type="ChEBI" id="CHEBI:15377"/>
        <dbReference type="ChEBI" id="CHEBI:15378"/>
        <dbReference type="ChEBI" id="CHEBI:30616"/>
        <dbReference type="ChEBI" id="CHEBI:43474"/>
        <dbReference type="ChEBI" id="CHEBI:167627"/>
        <dbReference type="ChEBI" id="CHEBI:456216"/>
    </reaction>
    <physiologicalReaction direction="left-to-right" evidence="13">
        <dbReference type="Rhea" id="RHEA:67029"/>
    </physiologicalReaction>
</comment>
<feature type="region of interest" description="Disordered" evidence="14">
    <location>
        <begin position="741"/>
        <end position="760"/>
    </location>
</feature>